<dbReference type="AlphaFoldDB" id="A0A1X0WGL0"/>
<evidence type="ECO:0000313" key="2">
    <source>
        <dbReference type="Proteomes" id="UP000192536"/>
    </source>
</evidence>
<dbReference type="Proteomes" id="UP000192536">
    <property type="component" value="Unassembled WGS sequence"/>
</dbReference>
<dbReference type="EMBL" id="MRWE01000011">
    <property type="protein sequence ID" value="ORJ25874.1"/>
    <property type="molecule type" value="Genomic_DNA"/>
</dbReference>
<comment type="caution">
    <text evidence="1">The sequence shown here is derived from an EMBL/GenBank/DDBJ whole genome shotgun (WGS) entry which is preliminary data.</text>
</comment>
<name>A0A1X0WGL0_9GAMM</name>
<gene>
    <name evidence="1" type="ORF">BS640_08265</name>
</gene>
<accession>A0A1X0WGL0</accession>
<evidence type="ECO:0000313" key="1">
    <source>
        <dbReference type="EMBL" id="ORJ25874.1"/>
    </source>
</evidence>
<reference evidence="1 2" key="1">
    <citation type="journal article" date="2017" name="Int. J. Syst. Evol. Microbiol.">
        <title>Rouxiella badensis sp. nov. and Rouxiella silvae sp. nov. isolated from peat bog soil in Germany and emendation of the genus description.</title>
        <authorList>
            <person name="Le Fleche-Mateos A."/>
            <person name="Kugler J.H."/>
            <person name="Hansen S.H."/>
            <person name="Syldatk C."/>
            <person name="Hausmann R."/>
            <person name="Lomprez F."/>
            <person name="Vandenbogaert M."/>
            <person name="Manuguerra J.C."/>
            <person name="Grimont P.A."/>
        </authorList>
    </citation>
    <scope>NUCLEOTIDE SEQUENCE [LARGE SCALE GENOMIC DNA]</scope>
    <source>
        <strain evidence="1 2">DSM 100043</strain>
    </source>
</reference>
<protein>
    <submittedName>
        <fullName evidence="1">Uncharacterized protein</fullName>
    </submittedName>
</protein>
<proteinExistence type="predicted"/>
<dbReference type="STRING" id="1646377.BS640_08265"/>
<keyword evidence="2" id="KW-1185">Reference proteome</keyword>
<organism evidence="1 2">
    <name type="scientific">Rouxiella badensis</name>
    <dbReference type="NCBI Taxonomy" id="1646377"/>
    <lineage>
        <taxon>Bacteria</taxon>
        <taxon>Pseudomonadati</taxon>
        <taxon>Pseudomonadota</taxon>
        <taxon>Gammaproteobacteria</taxon>
        <taxon>Enterobacterales</taxon>
        <taxon>Yersiniaceae</taxon>
        <taxon>Rouxiella</taxon>
    </lineage>
</organism>
<sequence length="78" mass="8980">MQNIMIARPGLVTTQNAATSAPLSLEERMKRLSNPQKETQATEEEKAEARAGFLKFIMTQINNDFEQRMNELKEPVQW</sequence>
<dbReference type="RefSeq" id="WP_084912353.1">
    <property type="nucleotide sequence ID" value="NZ_JAJGAQ010000012.1"/>
</dbReference>